<gene>
    <name evidence="1" type="ORF">PUW23_15580</name>
</gene>
<sequence>MRGTMMMYFWKKHKSKLIIGLLSMLLVSSVVLNIHLMNYKDAQRETNESLWNEAVGRGFTLPIEDIAYLTEKLKTNEFVETDQVVNRLDEAARSLELGSMSLQKMEPYFRQQDSASTRVMANLLQDYHQYVESDLLQPLQSTNHLRHKSHQLLLKDLNRLQEDLVYLKSVMSKQSITNDKPTEIQQTWKQAIQKMVEQNPDHAFHQGIREKYDWI</sequence>
<evidence type="ECO:0000313" key="1">
    <source>
        <dbReference type="EMBL" id="WDH80955.1"/>
    </source>
</evidence>
<organism evidence="1 2">
    <name type="scientific">Paenibacillus urinalis</name>
    <dbReference type="NCBI Taxonomy" id="521520"/>
    <lineage>
        <taxon>Bacteria</taxon>
        <taxon>Bacillati</taxon>
        <taxon>Bacillota</taxon>
        <taxon>Bacilli</taxon>
        <taxon>Bacillales</taxon>
        <taxon>Paenibacillaceae</taxon>
        <taxon>Paenibacillus</taxon>
    </lineage>
</organism>
<name>A0AAX3MWY3_9BACL</name>
<evidence type="ECO:0000313" key="2">
    <source>
        <dbReference type="Proteomes" id="UP001220962"/>
    </source>
</evidence>
<dbReference type="Proteomes" id="UP001220962">
    <property type="component" value="Chromosome"/>
</dbReference>
<proteinExistence type="predicted"/>
<dbReference type="EMBL" id="CP118101">
    <property type="protein sequence ID" value="WDH80955.1"/>
    <property type="molecule type" value="Genomic_DNA"/>
</dbReference>
<reference evidence="1" key="1">
    <citation type="submission" date="2023-02" db="EMBL/GenBank/DDBJ databases">
        <title>Pathogen: clinical or host-associated sample.</title>
        <authorList>
            <person name="Hergert J."/>
            <person name="Casey R."/>
            <person name="Wagner J."/>
            <person name="Young E.L."/>
            <person name="Oakeson K.F."/>
        </authorList>
    </citation>
    <scope>NUCLEOTIDE SEQUENCE</scope>
    <source>
        <strain evidence="1">2022CK-00830</strain>
    </source>
</reference>
<accession>A0AAX3MWY3</accession>
<dbReference type="RefSeq" id="WP_274337275.1">
    <property type="nucleotide sequence ID" value="NZ_CP118101.1"/>
</dbReference>
<dbReference type="AlphaFoldDB" id="A0AAX3MWY3"/>
<evidence type="ECO:0008006" key="3">
    <source>
        <dbReference type="Google" id="ProtNLM"/>
    </source>
</evidence>
<protein>
    <recommendedName>
        <fullName evidence="3">Chemotaxis methyl-accepting receptor HlyB-like 4HB MCP domain-containing protein</fullName>
    </recommendedName>
</protein>